<reference evidence="5 6" key="1">
    <citation type="journal article" date="2010" name="Proc. Natl. Acad. Sci. U.S.A.">
        <title>A Nitrospira metagenome illuminates the physiology and evolution of globally important nitrite-oxidizing bacteria.</title>
        <authorList>
            <person name="Lucker S."/>
            <person name="Wagner M."/>
            <person name="Maixner F."/>
            <person name="Pelletier E."/>
            <person name="Koch H."/>
            <person name="Vacherie B."/>
            <person name="Rattei T."/>
            <person name="Sinninghe Damste J."/>
            <person name="Spieck E."/>
            <person name="Le Paslier D."/>
            <person name="Daims H."/>
        </authorList>
    </citation>
    <scope>NUCLEOTIDE SEQUENCE [LARGE SCALE GENOMIC DNA]</scope>
</reference>
<keyword evidence="3 5" id="KW-0418">Kinase</keyword>
<dbReference type="KEGG" id="nde:NIDE0147"/>
<sequence>MEKDDMKAYRIEPGCRLALKRFDPDDTGAYKKNEDGKAKAKAAADELIATLDQLQERLYANGTHALLIVLQGMDTSGKDGTIKHVMSGVNPQGCKVVSFKPPSDEELSHDFLWRVHQKAPPKGQIGIFNRSHYEDVLITRVHGWVSDKVVKRRFNQIKEFEELLAENGTAILKCFLHISKDEQKARLEARIRDPEKRWKWNSGDLEERKLWDEYMTAFEEVIAATSTEQAPWYIVPANRKWYRNLVVAELVVQALTAMKLSTPPAPKGVNFKTLKIV</sequence>
<evidence type="ECO:0000256" key="2">
    <source>
        <dbReference type="ARBA" id="ARBA00022679"/>
    </source>
</evidence>
<proteinExistence type="inferred from homology"/>
<gene>
    <name evidence="5" type="ORF">NIDE0147</name>
</gene>
<dbReference type="EC" id="2.7.4.-" evidence="5"/>
<dbReference type="Gene3D" id="3.40.50.300">
    <property type="entry name" value="P-loop containing nucleotide triphosphate hydrolases"/>
    <property type="match status" value="1"/>
</dbReference>
<name>D8P9M2_9BACT</name>
<dbReference type="AlphaFoldDB" id="D8P9M2"/>
<dbReference type="Proteomes" id="UP000001660">
    <property type="component" value="Chromosome"/>
</dbReference>
<dbReference type="PANTHER" id="PTHR34383:SF3">
    <property type="entry name" value="POLYPHOSPHATE:AMP PHOSPHOTRANSFERASE"/>
    <property type="match status" value="1"/>
</dbReference>
<accession>D8P9M2</accession>
<dbReference type="InterPro" id="IPR016898">
    <property type="entry name" value="Polyphosphate_phosphotransfera"/>
</dbReference>
<evidence type="ECO:0000256" key="1">
    <source>
        <dbReference type="ARBA" id="ARBA00009924"/>
    </source>
</evidence>
<dbReference type="GO" id="GO:0006797">
    <property type="term" value="P:polyphosphate metabolic process"/>
    <property type="evidence" value="ECO:0007669"/>
    <property type="project" value="InterPro"/>
</dbReference>
<dbReference type="InterPro" id="IPR027417">
    <property type="entry name" value="P-loop_NTPase"/>
</dbReference>
<comment type="similarity">
    <text evidence="1">Belongs to the polyphosphate kinase 2 (PPK2) family. Class I subfamily.</text>
</comment>
<dbReference type="Pfam" id="PF03976">
    <property type="entry name" value="PPK2"/>
    <property type="match status" value="1"/>
</dbReference>
<dbReference type="InterPro" id="IPR022488">
    <property type="entry name" value="PPK2-related"/>
</dbReference>
<dbReference type="GO" id="GO:0008976">
    <property type="term" value="F:polyphosphate kinase activity"/>
    <property type="evidence" value="ECO:0007669"/>
    <property type="project" value="InterPro"/>
</dbReference>
<evidence type="ECO:0000313" key="6">
    <source>
        <dbReference type="Proteomes" id="UP000001660"/>
    </source>
</evidence>
<dbReference type="PANTHER" id="PTHR34383">
    <property type="entry name" value="POLYPHOSPHATE:AMP PHOSPHOTRANSFERASE-RELATED"/>
    <property type="match status" value="1"/>
</dbReference>
<dbReference type="eggNOG" id="COG2326">
    <property type="taxonomic scope" value="Bacteria"/>
</dbReference>
<keyword evidence="2 5" id="KW-0808">Transferase</keyword>
<evidence type="ECO:0000313" key="5">
    <source>
        <dbReference type="EMBL" id="CBK39931.1"/>
    </source>
</evidence>
<protein>
    <submittedName>
        <fullName evidence="5">Putative Polyphosphate kinase 2</fullName>
        <ecNumber evidence="5">2.7.4.-</ecNumber>
    </submittedName>
</protein>
<dbReference type="HOGENOM" id="CLU_048699_1_2_0"/>
<dbReference type="STRING" id="330214.NIDE0147"/>
<dbReference type="NCBIfam" id="TIGR03709">
    <property type="entry name" value="PPK2_rel_1"/>
    <property type="match status" value="1"/>
</dbReference>
<feature type="domain" description="Polyphosphate kinase-2-related" evidence="4">
    <location>
        <begin position="38"/>
        <end position="260"/>
    </location>
</feature>
<organism evidence="5 6">
    <name type="scientific">Nitrospira defluvii</name>
    <dbReference type="NCBI Taxonomy" id="330214"/>
    <lineage>
        <taxon>Bacteria</taxon>
        <taxon>Pseudomonadati</taxon>
        <taxon>Nitrospirota</taxon>
        <taxon>Nitrospiria</taxon>
        <taxon>Nitrospirales</taxon>
        <taxon>Nitrospiraceae</taxon>
        <taxon>Nitrospira</taxon>
    </lineage>
</organism>
<dbReference type="InterPro" id="IPR022300">
    <property type="entry name" value="PPK2-rel_1"/>
</dbReference>
<dbReference type="SUPFAM" id="SSF52540">
    <property type="entry name" value="P-loop containing nucleoside triphosphate hydrolases"/>
    <property type="match status" value="1"/>
</dbReference>
<keyword evidence="6" id="KW-1185">Reference proteome</keyword>
<evidence type="ECO:0000256" key="3">
    <source>
        <dbReference type="ARBA" id="ARBA00022777"/>
    </source>
</evidence>
<dbReference type="PIRSF" id="PIRSF028756">
    <property type="entry name" value="PPK2_prd"/>
    <property type="match status" value="1"/>
</dbReference>
<dbReference type="EMBL" id="FP929003">
    <property type="protein sequence ID" value="CBK39931.1"/>
    <property type="molecule type" value="Genomic_DNA"/>
</dbReference>
<evidence type="ECO:0000259" key="4">
    <source>
        <dbReference type="Pfam" id="PF03976"/>
    </source>
</evidence>